<dbReference type="Proteomes" id="UP001215151">
    <property type="component" value="Unassembled WGS sequence"/>
</dbReference>
<dbReference type="AlphaFoldDB" id="A0AAD7XG16"/>
<comment type="caution">
    <text evidence="2">The sequence shown here is derived from an EMBL/GenBank/DDBJ whole genome shotgun (WGS) entry which is preliminary data.</text>
</comment>
<proteinExistence type="predicted"/>
<name>A0AAD7XG16_9APHY</name>
<evidence type="ECO:0000313" key="3">
    <source>
        <dbReference type="Proteomes" id="UP001215151"/>
    </source>
</evidence>
<evidence type="ECO:0000256" key="1">
    <source>
        <dbReference type="SAM" id="MobiDB-lite"/>
    </source>
</evidence>
<keyword evidence="3" id="KW-1185">Reference proteome</keyword>
<protein>
    <recommendedName>
        <fullName evidence="4">F-box domain-containing protein</fullName>
    </recommendedName>
</protein>
<sequence length="382" mass="44068">MGQFYTLYNVDLKVSRYRGLYLCQWIFKSSHEDIVQLLRWGSPIVLPKRIDQYMQKGKKVVQRAALLKLPNELLEMIFDELIGDMGFLSLSVTCKDLLAFSKSQLPKFYRWSQPQWGGCRIICLGEDTDRLDQLPQRLLLRRERDEIRADLTESRNVYWALESRYETQGWFQQHITVKWLNRIDDDLSNGVYDEHDGYGHEKDWGLFNAILPHPAHGHDPRPLPGGPEVLCNLEKREYVRKDGLSLPPCVTLAHALFVQTIWSASDNVGIRCEDSVRDRIKQGPWAGDSVCITTVETLPKIRCVEEYFQDDEAEKKEGSEEDGEEADRAGREAARRAWTDVTAEVDSVLVHLFEQDPRSLEDLVNEGGMLNPLLMRDLGEMI</sequence>
<evidence type="ECO:0008006" key="4">
    <source>
        <dbReference type="Google" id="ProtNLM"/>
    </source>
</evidence>
<feature type="region of interest" description="Disordered" evidence="1">
    <location>
        <begin position="311"/>
        <end position="333"/>
    </location>
</feature>
<reference evidence="2" key="1">
    <citation type="submission" date="2022-11" db="EMBL/GenBank/DDBJ databases">
        <title>Genome Sequence of Cubamyces cubensis.</title>
        <authorList>
            <person name="Buettner E."/>
        </authorList>
    </citation>
    <scope>NUCLEOTIDE SEQUENCE</scope>
    <source>
        <strain evidence="2">MPL-01</strain>
    </source>
</reference>
<accession>A0AAD7XG16</accession>
<dbReference type="EMBL" id="JAPEVG010000051">
    <property type="protein sequence ID" value="KAJ8489289.1"/>
    <property type="molecule type" value="Genomic_DNA"/>
</dbReference>
<organism evidence="2 3">
    <name type="scientific">Trametes cubensis</name>
    <dbReference type="NCBI Taxonomy" id="1111947"/>
    <lineage>
        <taxon>Eukaryota</taxon>
        <taxon>Fungi</taxon>
        <taxon>Dikarya</taxon>
        <taxon>Basidiomycota</taxon>
        <taxon>Agaricomycotina</taxon>
        <taxon>Agaricomycetes</taxon>
        <taxon>Polyporales</taxon>
        <taxon>Polyporaceae</taxon>
        <taxon>Trametes</taxon>
    </lineage>
</organism>
<gene>
    <name evidence="2" type="ORF">ONZ51_g3016</name>
</gene>
<evidence type="ECO:0000313" key="2">
    <source>
        <dbReference type="EMBL" id="KAJ8489289.1"/>
    </source>
</evidence>